<feature type="signal peptide" evidence="2">
    <location>
        <begin position="1"/>
        <end position="22"/>
    </location>
</feature>
<sequence>MTSRALSRRATFLLPALVAACASEPPPTPRPLVAGYAHLTPLRLNVLDIEVMTPGIGPATRVDEPAPLRPPEEVARMGRERLFADGTTGRARFLVEQASLLREKLGEDGIFTTAPERFTCALRCRVEILGSDGRRVAFAAAEVRRIFTLGDPSESGARARAAETLVRNAMDDLNVEFEFQLRQNLRDWLRAAPSGAGSAPIEREDLGGPGTRPAPAPPAAAAPAPSAPTTSVLTPTQPGASPFTQSLGTMRVTP</sequence>
<name>A0A2W7INV3_9PROT</name>
<keyword evidence="2" id="KW-0732">Signal</keyword>
<dbReference type="PROSITE" id="PS51257">
    <property type="entry name" value="PROKAR_LIPOPROTEIN"/>
    <property type="match status" value="1"/>
</dbReference>
<dbReference type="Proteomes" id="UP000249688">
    <property type="component" value="Unassembled WGS sequence"/>
</dbReference>
<evidence type="ECO:0000313" key="3">
    <source>
        <dbReference type="EMBL" id="PZW41067.1"/>
    </source>
</evidence>
<protein>
    <recommendedName>
        <fullName evidence="5">Lipoprotein</fullName>
    </recommendedName>
</protein>
<dbReference type="OrthoDB" id="7280888at2"/>
<evidence type="ECO:0008006" key="5">
    <source>
        <dbReference type="Google" id="ProtNLM"/>
    </source>
</evidence>
<evidence type="ECO:0000313" key="4">
    <source>
        <dbReference type="Proteomes" id="UP000249688"/>
    </source>
</evidence>
<dbReference type="RefSeq" id="WP_111399619.1">
    <property type="nucleotide sequence ID" value="NZ_QKYU01000022.1"/>
</dbReference>
<dbReference type="EMBL" id="QKYU01000022">
    <property type="protein sequence ID" value="PZW41067.1"/>
    <property type="molecule type" value="Genomic_DNA"/>
</dbReference>
<keyword evidence="4" id="KW-1185">Reference proteome</keyword>
<feature type="region of interest" description="Disordered" evidence="1">
    <location>
        <begin position="192"/>
        <end position="254"/>
    </location>
</feature>
<feature type="chain" id="PRO_5016049507" description="Lipoprotein" evidence="2">
    <location>
        <begin position="23"/>
        <end position="254"/>
    </location>
</feature>
<accession>A0A2W7INV3</accession>
<feature type="compositionally biased region" description="Polar residues" evidence="1">
    <location>
        <begin position="229"/>
        <end position="248"/>
    </location>
</feature>
<comment type="caution">
    <text evidence="3">The sequence shown here is derived from an EMBL/GenBank/DDBJ whole genome shotgun (WGS) entry which is preliminary data.</text>
</comment>
<organism evidence="3 4">
    <name type="scientific">Humitalea rosea</name>
    <dbReference type="NCBI Taxonomy" id="990373"/>
    <lineage>
        <taxon>Bacteria</taxon>
        <taxon>Pseudomonadati</taxon>
        <taxon>Pseudomonadota</taxon>
        <taxon>Alphaproteobacteria</taxon>
        <taxon>Acetobacterales</taxon>
        <taxon>Roseomonadaceae</taxon>
        <taxon>Humitalea</taxon>
    </lineage>
</organism>
<gene>
    <name evidence="3" type="ORF">C8P66_12254</name>
</gene>
<evidence type="ECO:0000256" key="1">
    <source>
        <dbReference type="SAM" id="MobiDB-lite"/>
    </source>
</evidence>
<reference evidence="3 4" key="1">
    <citation type="submission" date="2018-06" db="EMBL/GenBank/DDBJ databases">
        <title>Genomic Encyclopedia of Archaeal and Bacterial Type Strains, Phase II (KMG-II): from individual species to whole genera.</title>
        <authorList>
            <person name="Goeker M."/>
        </authorList>
    </citation>
    <scope>NUCLEOTIDE SEQUENCE [LARGE SCALE GENOMIC DNA]</scope>
    <source>
        <strain evidence="3 4">DSM 24525</strain>
    </source>
</reference>
<evidence type="ECO:0000256" key="2">
    <source>
        <dbReference type="SAM" id="SignalP"/>
    </source>
</evidence>
<dbReference type="AlphaFoldDB" id="A0A2W7INV3"/>
<proteinExistence type="predicted"/>